<evidence type="ECO:0000256" key="1">
    <source>
        <dbReference type="ARBA" id="ARBA00001770"/>
    </source>
</evidence>
<dbReference type="FunFam" id="3.40.630.20:FF:000001">
    <property type="entry name" value="Pyrrolidone-carboxylate peptidase"/>
    <property type="match status" value="1"/>
</dbReference>
<dbReference type="PROSITE" id="PS01334">
    <property type="entry name" value="PYRASE_CYS"/>
    <property type="match status" value="1"/>
</dbReference>
<evidence type="ECO:0000256" key="7">
    <source>
        <dbReference type="ARBA" id="ARBA00022801"/>
    </source>
</evidence>
<dbReference type="EMBL" id="CP110418">
    <property type="protein sequence ID" value="UZG51121.1"/>
    <property type="molecule type" value="Genomic_DNA"/>
</dbReference>
<keyword evidence="5 9" id="KW-0963">Cytoplasm</keyword>
<comment type="similarity">
    <text evidence="4 9">Belongs to the peptidase C15 family.</text>
</comment>
<dbReference type="InterPro" id="IPR033693">
    <property type="entry name" value="PGPEP1_Glu_AS"/>
</dbReference>
<dbReference type="SUPFAM" id="SSF53182">
    <property type="entry name" value="Pyrrolidone carboxyl peptidase (pyroglutamate aminopeptidase)"/>
    <property type="match status" value="1"/>
</dbReference>
<evidence type="ECO:0000256" key="8">
    <source>
        <dbReference type="ARBA" id="ARBA00022807"/>
    </source>
</evidence>
<keyword evidence="6 9" id="KW-0645">Protease</keyword>
<evidence type="ECO:0000256" key="5">
    <source>
        <dbReference type="ARBA" id="ARBA00022490"/>
    </source>
</evidence>
<name>A0AA47AHY5_9FIRM</name>
<dbReference type="Gene3D" id="3.40.630.20">
    <property type="entry name" value="Peptidase C15, pyroglutamyl peptidase I-like"/>
    <property type="match status" value="1"/>
</dbReference>
<dbReference type="GO" id="GO:0016920">
    <property type="term" value="F:pyroglutamyl-peptidase activity"/>
    <property type="evidence" value="ECO:0007669"/>
    <property type="project" value="UniProtKB-UniRule"/>
</dbReference>
<dbReference type="NCBIfam" id="NF009676">
    <property type="entry name" value="PRK13197.1"/>
    <property type="match status" value="1"/>
</dbReference>
<dbReference type="InterPro" id="IPR000816">
    <property type="entry name" value="Peptidase_C15"/>
</dbReference>
<reference evidence="12" key="1">
    <citation type="submission" date="2022-11" db="EMBL/GenBank/DDBJ databases">
        <title>Complete genome sequence of Veillonella rogosae KCOM 3468 isolated from human Subgingival dental plaque of Chronic peridontitis Lesion.</title>
        <authorList>
            <person name="Park S.-N."/>
            <person name="Lim Y.K."/>
            <person name="Kook J.-K."/>
        </authorList>
    </citation>
    <scope>NUCLEOTIDE SEQUENCE</scope>
    <source>
        <strain evidence="12">KCOM 3468</strain>
    </source>
</reference>
<comment type="subcellular location">
    <subcellularLocation>
        <location evidence="3 9">Cytoplasm</location>
    </subcellularLocation>
</comment>
<evidence type="ECO:0000256" key="4">
    <source>
        <dbReference type="ARBA" id="ARBA00006641"/>
    </source>
</evidence>
<dbReference type="GO" id="GO:0005829">
    <property type="term" value="C:cytosol"/>
    <property type="evidence" value="ECO:0007669"/>
    <property type="project" value="InterPro"/>
</dbReference>
<dbReference type="CDD" id="cd00501">
    <property type="entry name" value="Peptidase_C15"/>
    <property type="match status" value="1"/>
</dbReference>
<dbReference type="InterPro" id="IPR036440">
    <property type="entry name" value="Peptidase_C15-like_sf"/>
</dbReference>
<evidence type="ECO:0000256" key="3">
    <source>
        <dbReference type="ARBA" id="ARBA00004496"/>
    </source>
</evidence>
<dbReference type="InterPro" id="IPR033694">
    <property type="entry name" value="PGPEP1_Cys_AS"/>
</dbReference>
<feature type="active site" evidence="9">
    <location>
        <position position="167"/>
    </location>
</feature>
<dbReference type="Proteomes" id="UP001164244">
    <property type="component" value="Chromosome"/>
</dbReference>
<dbReference type="Pfam" id="PF01470">
    <property type="entry name" value="Peptidase_C15"/>
    <property type="match status" value="1"/>
</dbReference>
<dbReference type="PROSITE" id="PS01333">
    <property type="entry name" value="PYRASE_GLU"/>
    <property type="match status" value="1"/>
</dbReference>
<dbReference type="PIRSF" id="PIRSF015592">
    <property type="entry name" value="Prld-crbxl_pptds"/>
    <property type="match status" value="1"/>
</dbReference>
<evidence type="ECO:0000313" key="13">
    <source>
        <dbReference type="Proteomes" id="UP001164244"/>
    </source>
</evidence>
<protein>
    <recommendedName>
        <fullName evidence="9">Pyrrolidone-carboxylate peptidase</fullName>
        <ecNumber evidence="9">3.4.19.3</ecNumber>
    </recommendedName>
    <alternativeName>
        <fullName evidence="9">5-oxoprolyl-peptidase</fullName>
    </alternativeName>
    <alternativeName>
        <fullName evidence="9">Pyroglutamyl-peptidase I</fullName>
        <shortName evidence="9">PGP-I</shortName>
        <shortName evidence="9">Pyrase</shortName>
    </alternativeName>
</protein>
<dbReference type="EC" id="3.4.19.3" evidence="9"/>
<dbReference type="AlphaFoldDB" id="A0AA47AHY5"/>
<comment type="catalytic activity">
    <reaction evidence="1 9 10">
        <text>Release of an N-terminal pyroglutamyl group from a polypeptide, the second amino acid generally not being Pro.</text>
        <dbReference type="EC" id="3.4.19.3"/>
    </reaction>
</comment>
<dbReference type="InterPro" id="IPR016125">
    <property type="entry name" value="Peptidase_C15-like"/>
</dbReference>
<evidence type="ECO:0000256" key="2">
    <source>
        <dbReference type="ARBA" id="ARBA00002280"/>
    </source>
</evidence>
<dbReference type="PANTHER" id="PTHR23402:SF1">
    <property type="entry name" value="PYROGLUTAMYL-PEPTIDASE I"/>
    <property type="match status" value="1"/>
</dbReference>
<dbReference type="InterPro" id="IPR029762">
    <property type="entry name" value="PGP-I_bact-type"/>
</dbReference>
<evidence type="ECO:0000313" key="12">
    <source>
        <dbReference type="EMBL" id="UZG51121.1"/>
    </source>
</evidence>
<evidence type="ECO:0000256" key="6">
    <source>
        <dbReference type="ARBA" id="ARBA00022670"/>
    </source>
</evidence>
<dbReference type="KEGG" id="vrg:OKW85_00510"/>
<evidence type="ECO:0000256" key="9">
    <source>
        <dbReference type="HAMAP-Rule" id="MF_00417"/>
    </source>
</evidence>
<evidence type="ECO:0000256" key="10">
    <source>
        <dbReference type="PROSITE-ProRule" id="PRU10076"/>
    </source>
</evidence>
<feature type="active site" evidence="9 10">
    <location>
        <position position="81"/>
    </location>
</feature>
<accession>A0AA47AHY5</accession>
<keyword evidence="8 9" id="KW-0788">Thiol protease</keyword>
<dbReference type="NCBIfam" id="TIGR00504">
    <property type="entry name" value="pyro_pdase"/>
    <property type="match status" value="1"/>
</dbReference>
<dbReference type="PANTHER" id="PTHR23402">
    <property type="entry name" value="PROTEASE FAMILY C15 PYROGLUTAMYL-PEPTIDASE I-RELATED"/>
    <property type="match status" value="1"/>
</dbReference>
<sequence>MMKTILITGFDPFGGESINPAWEAVKTMEGYTDGDYKVVTQMVPTVRYTSVKTAIEAADTCNPDFILCVGQAGGRPDITIERVAINCDDFRIPDNGGNQPTDEPVVADGPSAYFATLPIKDMVNALHQAGIPARVSNTAGTFVCNHIMYGVLHYAAQKGNVKAGFMHIPYLPSQVVNKPDQPSMAVETVRATLETIVHVLAHGESYEAQNITYTTPHE</sequence>
<comment type="subunit">
    <text evidence="9">Homotetramer.</text>
</comment>
<proteinExistence type="inferred from homology"/>
<dbReference type="PRINTS" id="PR00706">
    <property type="entry name" value="PYROGLUPTASE"/>
</dbReference>
<keyword evidence="7 9" id="KW-0378">Hydrolase</keyword>
<dbReference type="HAMAP" id="MF_00417">
    <property type="entry name" value="Pyrrolid_peptidase"/>
    <property type="match status" value="1"/>
</dbReference>
<organism evidence="12 13">
    <name type="scientific">Veillonella rogosae</name>
    <dbReference type="NCBI Taxonomy" id="423477"/>
    <lineage>
        <taxon>Bacteria</taxon>
        <taxon>Bacillati</taxon>
        <taxon>Bacillota</taxon>
        <taxon>Negativicutes</taxon>
        <taxon>Veillonellales</taxon>
        <taxon>Veillonellaceae</taxon>
        <taxon>Veillonella</taxon>
    </lineage>
</organism>
<feature type="active site" evidence="9 11">
    <location>
        <position position="144"/>
    </location>
</feature>
<dbReference type="GO" id="GO:0006508">
    <property type="term" value="P:proteolysis"/>
    <property type="evidence" value="ECO:0007669"/>
    <property type="project" value="UniProtKB-KW"/>
</dbReference>
<evidence type="ECO:0000256" key="11">
    <source>
        <dbReference type="PROSITE-ProRule" id="PRU10077"/>
    </source>
</evidence>
<gene>
    <name evidence="9 12" type="primary">pcp</name>
    <name evidence="12" type="ORF">OKW85_00510</name>
</gene>
<comment type="function">
    <text evidence="2 9">Removes 5-oxoproline from various penultimate amino acid residues except L-proline.</text>
</comment>